<dbReference type="InterPro" id="IPR000702">
    <property type="entry name" value="Ribosomal_uL6-like"/>
</dbReference>
<dbReference type="Proteomes" id="UP000030758">
    <property type="component" value="Unassembled WGS sequence"/>
</dbReference>
<dbReference type="InterPro" id="IPR020040">
    <property type="entry name" value="Ribosomal_uL6_a/b-dom"/>
</dbReference>
<organism evidence="7">
    <name type="scientific">Trichuris suis</name>
    <name type="common">pig whipworm</name>
    <dbReference type="NCBI Taxonomy" id="68888"/>
    <lineage>
        <taxon>Eukaryota</taxon>
        <taxon>Metazoa</taxon>
        <taxon>Ecdysozoa</taxon>
        <taxon>Nematoda</taxon>
        <taxon>Enoplea</taxon>
        <taxon>Dorylaimia</taxon>
        <taxon>Trichinellida</taxon>
        <taxon>Trichuridae</taxon>
        <taxon>Trichuris</taxon>
    </lineage>
</organism>
<dbReference type="InterPro" id="IPR002359">
    <property type="entry name" value="Ribosomal_uL6_CS2"/>
</dbReference>
<feature type="domain" description="Large ribosomal subunit protein uL6 alpha-beta" evidence="6">
    <location>
        <begin position="12"/>
        <end position="85"/>
    </location>
</feature>
<proteinExistence type="inferred from homology"/>
<name>A0A085NFN6_9BILA</name>
<evidence type="ECO:0000256" key="5">
    <source>
        <dbReference type="ARBA" id="ARBA00035349"/>
    </source>
</evidence>
<dbReference type="FunFam" id="3.90.930.12:FF:000004">
    <property type="entry name" value="60S ribosomal protein L9"/>
    <property type="match status" value="1"/>
</dbReference>
<evidence type="ECO:0000259" key="6">
    <source>
        <dbReference type="Pfam" id="PF00347"/>
    </source>
</evidence>
<dbReference type="AlphaFoldDB" id="A0A085NFN6"/>
<dbReference type="InterPro" id="IPR036789">
    <property type="entry name" value="Ribosomal_uL6-like_a/b-dom_sf"/>
</dbReference>
<feature type="domain" description="Large ribosomal subunit protein uL6 alpha-beta" evidence="6">
    <location>
        <begin position="97"/>
        <end position="176"/>
    </location>
</feature>
<evidence type="ECO:0000256" key="2">
    <source>
        <dbReference type="ARBA" id="ARBA00022980"/>
    </source>
</evidence>
<dbReference type="PIRSF" id="PIRSF002162">
    <property type="entry name" value="Ribosomal_L6"/>
    <property type="match status" value="1"/>
</dbReference>
<dbReference type="Gene3D" id="3.90.930.12">
    <property type="entry name" value="Ribosomal protein L6, alpha-beta domain"/>
    <property type="match status" value="2"/>
</dbReference>
<gene>
    <name evidence="7" type="ORF">M514_03084</name>
</gene>
<dbReference type="FunFam" id="3.90.930.12:FF:000003">
    <property type="entry name" value="60S ribosomal protein L9"/>
    <property type="match status" value="1"/>
</dbReference>
<keyword evidence="3" id="KW-0687">Ribonucleoprotein</keyword>
<reference evidence="7" key="1">
    <citation type="journal article" date="2014" name="Nat. Genet.">
        <title>Genome and transcriptome of the porcine whipworm Trichuris suis.</title>
        <authorList>
            <person name="Jex A.R."/>
            <person name="Nejsum P."/>
            <person name="Schwarz E.M."/>
            <person name="Hu L."/>
            <person name="Young N.D."/>
            <person name="Hall R.S."/>
            <person name="Korhonen P.K."/>
            <person name="Liao S."/>
            <person name="Thamsborg S."/>
            <person name="Xia J."/>
            <person name="Xu P."/>
            <person name="Wang S."/>
            <person name="Scheerlinck J.P."/>
            <person name="Hofmann A."/>
            <person name="Sternberg P.W."/>
            <person name="Wang J."/>
            <person name="Gasser R.B."/>
        </authorList>
    </citation>
    <scope>NUCLEOTIDE SEQUENCE [LARGE SCALE GENOMIC DNA]</scope>
    <source>
        <strain evidence="7">DCEP-RM93F</strain>
    </source>
</reference>
<dbReference type="PROSITE" id="PS00700">
    <property type="entry name" value="RIBOSOMAL_L6_2"/>
    <property type="match status" value="1"/>
</dbReference>
<dbReference type="Pfam" id="PF00347">
    <property type="entry name" value="Ribosomal_L6"/>
    <property type="match status" value="2"/>
</dbReference>
<accession>A0A085NFN6</accession>
<dbReference type="SUPFAM" id="SSF56053">
    <property type="entry name" value="Ribosomal protein L6"/>
    <property type="match status" value="2"/>
</dbReference>
<evidence type="ECO:0000256" key="4">
    <source>
        <dbReference type="ARBA" id="ARBA00035246"/>
    </source>
</evidence>
<dbReference type="GO" id="GO:0022625">
    <property type="term" value="C:cytosolic large ribosomal subunit"/>
    <property type="evidence" value="ECO:0007669"/>
    <property type="project" value="TreeGrafter"/>
</dbReference>
<evidence type="ECO:0000256" key="3">
    <source>
        <dbReference type="ARBA" id="ARBA00023274"/>
    </source>
</evidence>
<dbReference type="GO" id="GO:0019843">
    <property type="term" value="F:rRNA binding"/>
    <property type="evidence" value="ECO:0007669"/>
    <property type="project" value="InterPro"/>
</dbReference>
<dbReference type="GO" id="GO:0002181">
    <property type="term" value="P:cytoplasmic translation"/>
    <property type="evidence" value="ECO:0007669"/>
    <property type="project" value="TreeGrafter"/>
</dbReference>
<dbReference type="EMBL" id="KL367506">
    <property type="protein sequence ID" value="KFD68282.1"/>
    <property type="molecule type" value="Genomic_DNA"/>
</dbReference>
<evidence type="ECO:0000256" key="1">
    <source>
        <dbReference type="ARBA" id="ARBA00009356"/>
    </source>
</evidence>
<sequence>MKHIQSSKTIVIPAGVDVKIKARKVSVSGPRGKLERDFRHVHLDIEKIGRHKILVRKWFGVRKELSKIRTVSSHIENMIKGVRQGYRYKMRSVYAHFPINVTVHENGSLVEIRNFLGEKFLRRVRMPEGVTAVISTAQKDELYIEGNDLEAVSGAAARLQQSTLVRKKDIRVFLDGIYVSEKGYITEL</sequence>
<dbReference type="GO" id="GO:0003735">
    <property type="term" value="F:structural constituent of ribosome"/>
    <property type="evidence" value="ECO:0007669"/>
    <property type="project" value="InterPro"/>
</dbReference>
<evidence type="ECO:0000313" key="7">
    <source>
        <dbReference type="EMBL" id="KFD68282.1"/>
    </source>
</evidence>
<dbReference type="PANTHER" id="PTHR11655">
    <property type="entry name" value="60S/50S RIBOSOMAL PROTEIN L6/L9"/>
    <property type="match status" value="1"/>
</dbReference>
<dbReference type="OrthoDB" id="10252633at2759"/>
<keyword evidence="2" id="KW-0689">Ribosomal protein</keyword>
<protein>
    <recommendedName>
        <fullName evidence="4">Large ribosomal subunit protein uL6</fullName>
    </recommendedName>
    <alternativeName>
        <fullName evidence="5">60S ribosomal protein L9</fullName>
    </alternativeName>
</protein>
<comment type="similarity">
    <text evidence="1">Belongs to the universal ribosomal protein uL6 family.</text>
</comment>
<dbReference type="PANTHER" id="PTHR11655:SF16">
    <property type="entry name" value="60S RIBOSOMAL PROTEIN L9"/>
    <property type="match status" value="1"/>
</dbReference>